<comment type="caution">
    <text evidence="2">The sequence shown here is derived from an EMBL/GenBank/DDBJ whole genome shotgun (WGS) entry which is preliminary data.</text>
</comment>
<sequence>MAENKVDNDKNLNSDKLASKENQQNTKKELRDQERPASYKDSEIGERESSTDKLNTSIKKTDNSATAESRGNVTDSTSNPAEKASSSEIKSNPDISKSTEKAKGDNAGSSKATDKPARSTPTEKTDNINVSVKADVKSTDKTDKSKPLMDKTDNEKTTDKTGSSKPSSKSSDKADDKKPSDTTGSKPSNDSDTKIKTGAVQETMDNVNNKTSDSNDTTTKALDLSSSQETKLPDNGLTPKDIKAVLAQEEEYDGLNLNSSDATGRSQFRDRVMQYMNPIGNMMLRSKLQ</sequence>
<protein>
    <submittedName>
        <fullName evidence="2">Uncharacterized protein</fullName>
    </submittedName>
</protein>
<gene>
    <name evidence="2" type="ORF">Pcinc_022760</name>
</gene>
<dbReference type="EMBL" id="JAWQEG010002410">
    <property type="protein sequence ID" value="KAK3872159.1"/>
    <property type="molecule type" value="Genomic_DNA"/>
</dbReference>
<feature type="compositionally biased region" description="Basic and acidic residues" evidence="1">
    <location>
        <begin position="26"/>
        <end position="51"/>
    </location>
</feature>
<feature type="region of interest" description="Disordered" evidence="1">
    <location>
        <begin position="1"/>
        <end position="238"/>
    </location>
</feature>
<evidence type="ECO:0000313" key="2">
    <source>
        <dbReference type="EMBL" id="KAK3872159.1"/>
    </source>
</evidence>
<feature type="compositionally biased region" description="Low complexity" evidence="1">
    <location>
        <begin position="205"/>
        <end position="220"/>
    </location>
</feature>
<feature type="compositionally biased region" description="Low complexity" evidence="1">
    <location>
        <begin position="160"/>
        <end position="169"/>
    </location>
</feature>
<feature type="compositionally biased region" description="Basic and acidic residues" evidence="1">
    <location>
        <begin position="112"/>
        <end position="126"/>
    </location>
</feature>
<organism evidence="2 3">
    <name type="scientific">Petrolisthes cinctipes</name>
    <name type="common">Flat porcelain crab</name>
    <dbReference type="NCBI Taxonomy" id="88211"/>
    <lineage>
        <taxon>Eukaryota</taxon>
        <taxon>Metazoa</taxon>
        <taxon>Ecdysozoa</taxon>
        <taxon>Arthropoda</taxon>
        <taxon>Crustacea</taxon>
        <taxon>Multicrustacea</taxon>
        <taxon>Malacostraca</taxon>
        <taxon>Eumalacostraca</taxon>
        <taxon>Eucarida</taxon>
        <taxon>Decapoda</taxon>
        <taxon>Pleocyemata</taxon>
        <taxon>Anomura</taxon>
        <taxon>Galatheoidea</taxon>
        <taxon>Porcellanidae</taxon>
        <taxon>Petrolisthes</taxon>
    </lineage>
</organism>
<accession>A0AAE1FD56</accession>
<evidence type="ECO:0000256" key="1">
    <source>
        <dbReference type="SAM" id="MobiDB-lite"/>
    </source>
</evidence>
<feature type="compositionally biased region" description="Basic and acidic residues" evidence="1">
    <location>
        <begin position="1"/>
        <end position="19"/>
    </location>
</feature>
<proteinExistence type="predicted"/>
<name>A0AAE1FD56_PETCI</name>
<dbReference type="Proteomes" id="UP001286313">
    <property type="component" value="Unassembled WGS sequence"/>
</dbReference>
<evidence type="ECO:0000313" key="3">
    <source>
        <dbReference type="Proteomes" id="UP001286313"/>
    </source>
</evidence>
<keyword evidence="3" id="KW-1185">Reference proteome</keyword>
<reference evidence="2" key="1">
    <citation type="submission" date="2023-10" db="EMBL/GenBank/DDBJ databases">
        <title>Genome assemblies of two species of porcelain crab, Petrolisthes cinctipes and Petrolisthes manimaculis (Anomura: Porcellanidae).</title>
        <authorList>
            <person name="Angst P."/>
        </authorList>
    </citation>
    <scope>NUCLEOTIDE SEQUENCE</scope>
    <source>
        <strain evidence="2">PB745_01</strain>
        <tissue evidence="2">Gill</tissue>
    </source>
</reference>
<feature type="compositionally biased region" description="Polar residues" evidence="1">
    <location>
        <begin position="52"/>
        <end position="96"/>
    </location>
</feature>
<dbReference type="AlphaFoldDB" id="A0AAE1FD56"/>
<feature type="compositionally biased region" description="Basic and acidic residues" evidence="1">
    <location>
        <begin position="134"/>
        <end position="159"/>
    </location>
</feature>
<feature type="compositionally biased region" description="Basic and acidic residues" evidence="1">
    <location>
        <begin position="170"/>
        <end position="180"/>
    </location>
</feature>